<keyword evidence="7" id="KW-0865">Zymogen</keyword>
<name>A0A0H3DHE4_AMYMU</name>
<dbReference type="PANTHER" id="PTHR14218">
    <property type="entry name" value="PROTEASE S8 TRIPEPTIDYL PEPTIDASE I CLN2"/>
    <property type="match status" value="1"/>
</dbReference>
<dbReference type="CDD" id="cd11377">
    <property type="entry name" value="Pro-peptidase_S53"/>
    <property type="match status" value="1"/>
</dbReference>
<dbReference type="PANTHER" id="PTHR14218:SF15">
    <property type="entry name" value="TRIPEPTIDYL-PEPTIDASE 1"/>
    <property type="match status" value="1"/>
</dbReference>
<dbReference type="eggNOG" id="COG4934">
    <property type="taxonomic scope" value="Bacteria"/>
</dbReference>
<dbReference type="PATRIC" id="fig|749927.5.peg.8759"/>
<dbReference type="EMBL" id="CP002000">
    <property type="protein sequence ID" value="ADJ50131.1"/>
    <property type="molecule type" value="Genomic_DNA"/>
</dbReference>
<dbReference type="OrthoDB" id="3480681at2"/>
<dbReference type="HOGENOM" id="CLU_012501_0_1_11"/>
<accession>A0A0H3DHE4</accession>
<dbReference type="GO" id="GO:0046872">
    <property type="term" value="F:metal ion binding"/>
    <property type="evidence" value="ECO:0007669"/>
    <property type="project" value="UniProtKB-KW"/>
</dbReference>
<sequence>MAPSDVEIVDPVAPEERITVTVLLRRRSSIPDQLIEGPDTLSRAELADRHGADPADVEAVRVAMSGAGLTVVGTDLPSRRVTVAGTAEALMRTFGAELQIVRDASGFQHRARSGELRIPAALDGIVIAVLGLDNRPQAEARFRASQPEAARSFRPDALGRVYRFPANTDGTGQTIAIVELGGGFRQSELDTYFGGLGIPAPQVLAVGVDGGQNLPSGDAGSADGEVLLDIEVAGALAPGARQVVYFAPNTDRGFVDAVTTAVHADPTPAAVSISWGAPEDKWTAQARRAFDAALADAAALGVTVTAAAGDRGSADGEGGGGLHTDFPASSPHLLACGGTKLAVADGGTVASETVWNGGERGGATGGGVSVAFGLPAYQRNAGVDKRRKTGKPGRGVPDVAAVADPATGYEVLVDGEQLVFGGTSAVAPLWAALVARLTQALGRPLGLLNTALYDGAQPGRTQPGFRDVTEGDNDISGKHGPYPARAGWDACTGLGVPDGEALLAALRKPGKE</sequence>
<evidence type="ECO:0000313" key="10">
    <source>
        <dbReference type="Proteomes" id="UP000000328"/>
    </source>
</evidence>
<dbReference type="InterPro" id="IPR030400">
    <property type="entry name" value="Sedolisin_dom"/>
</dbReference>
<dbReference type="AlphaFoldDB" id="A0A0H3DHE4"/>
<evidence type="ECO:0000256" key="4">
    <source>
        <dbReference type="ARBA" id="ARBA00022801"/>
    </source>
</evidence>
<reference evidence="9 10" key="1">
    <citation type="journal article" date="2010" name="Cell Res.">
        <title>Complete genome sequence of the rifamycin SV-producing Amycolatopsis mediterranei U32 revealed its genetic characteristics in phylogeny and metabolism.</title>
        <authorList>
            <person name="Zhao W."/>
            <person name="Zhong Y."/>
            <person name="Yuan H."/>
            <person name="Wang J."/>
            <person name="Zheng H."/>
            <person name="Wang Y."/>
            <person name="Cen X."/>
            <person name="Xu F."/>
            <person name="Bai J."/>
            <person name="Han X."/>
            <person name="Lu G."/>
            <person name="Zhu Y."/>
            <person name="Shao Z."/>
            <person name="Yan H."/>
            <person name="Li C."/>
            <person name="Peng N."/>
            <person name="Zhang Z."/>
            <person name="Zhang Y."/>
            <person name="Lin W."/>
            <person name="Fan Y."/>
            <person name="Qin Z."/>
            <person name="Hu Y."/>
            <person name="Zhu B."/>
            <person name="Wang S."/>
            <person name="Ding X."/>
            <person name="Zhao G.P."/>
        </authorList>
    </citation>
    <scope>NUCLEOTIDE SEQUENCE [LARGE SCALE GENOMIC DNA]</scope>
    <source>
        <strain evidence="10">U-32</strain>
    </source>
</reference>
<evidence type="ECO:0000256" key="1">
    <source>
        <dbReference type="ARBA" id="ARBA00001913"/>
    </source>
</evidence>
<evidence type="ECO:0000256" key="2">
    <source>
        <dbReference type="ARBA" id="ARBA00022670"/>
    </source>
</evidence>
<dbReference type="Pfam" id="PF09286">
    <property type="entry name" value="Pro-kuma_activ"/>
    <property type="match status" value="1"/>
</dbReference>
<proteinExistence type="predicted"/>
<dbReference type="CDD" id="cd04056">
    <property type="entry name" value="Peptidases_S53"/>
    <property type="match status" value="1"/>
</dbReference>
<dbReference type="InterPro" id="IPR036852">
    <property type="entry name" value="Peptidase_S8/S53_dom_sf"/>
</dbReference>
<protein>
    <submittedName>
        <fullName evidence="9">Kumamolisin</fullName>
    </submittedName>
</protein>
<dbReference type="KEGG" id="amd:AMED_8435"/>
<evidence type="ECO:0000256" key="7">
    <source>
        <dbReference type="ARBA" id="ARBA00023145"/>
    </source>
</evidence>
<evidence type="ECO:0000256" key="5">
    <source>
        <dbReference type="ARBA" id="ARBA00022825"/>
    </source>
</evidence>
<dbReference type="SUPFAM" id="SSF52743">
    <property type="entry name" value="Subtilisin-like"/>
    <property type="match status" value="1"/>
</dbReference>
<keyword evidence="2" id="KW-0645">Protease</keyword>
<dbReference type="InterPro" id="IPR050819">
    <property type="entry name" value="Tripeptidyl-peptidase_I"/>
</dbReference>
<keyword evidence="5" id="KW-0720">Serine protease</keyword>
<feature type="domain" description="Peptidase S53" evidence="8">
    <location>
        <begin position="152"/>
        <end position="509"/>
    </location>
</feature>
<evidence type="ECO:0000256" key="6">
    <source>
        <dbReference type="ARBA" id="ARBA00022837"/>
    </source>
</evidence>
<comment type="cofactor">
    <cofactor evidence="1">
        <name>Ca(2+)</name>
        <dbReference type="ChEBI" id="CHEBI:29108"/>
    </cofactor>
</comment>
<dbReference type="GO" id="GO:0006508">
    <property type="term" value="P:proteolysis"/>
    <property type="evidence" value="ECO:0007669"/>
    <property type="project" value="UniProtKB-KW"/>
</dbReference>
<dbReference type="GO" id="GO:0004252">
    <property type="term" value="F:serine-type endopeptidase activity"/>
    <property type="evidence" value="ECO:0007669"/>
    <property type="project" value="InterPro"/>
</dbReference>
<dbReference type="Gene3D" id="3.40.50.200">
    <property type="entry name" value="Peptidase S8/S53 domain"/>
    <property type="match status" value="1"/>
</dbReference>
<keyword evidence="3" id="KW-0479">Metal-binding</keyword>
<dbReference type="GO" id="GO:0008240">
    <property type="term" value="F:tripeptidyl-peptidase activity"/>
    <property type="evidence" value="ECO:0007669"/>
    <property type="project" value="TreeGrafter"/>
</dbReference>
<organism evidence="9 10">
    <name type="scientific">Amycolatopsis mediterranei (strain U-32)</name>
    <dbReference type="NCBI Taxonomy" id="749927"/>
    <lineage>
        <taxon>Bacteria</taxon>
        <taxon>Bacillati</taxon>
        <taxon>Actinomycetota</taxon>
        <taxon>Actinomycetes</taxon>
        <taxon>Pseudonocardiales</taxon>
        <taxon>Pseudonocardiaceae</taxon>
        <taxon>Amycolatopsis</taxon>
    </lineage>
</organism>
<dbReference type="Proteomes" id="UP000000328">
    <property type="component" value="Chromosome"/>
</dbReference>
<evidence type="ECO:0000313" key="9">
    <source>
        <dbReference type="EMBL" id="ADJ50131.1"/>
    </source>
</evidence>
<evidence type="ECO:0000259" key="8">
    <source>
        <dbReference type="PROSITE" id="PS51695"/>
    </source>
</evidence>
<dbReference type="InterPro" id="IPR015366">
    <property type="entry name" value="S53_propep"/>
</dbReference>
<dbReference type="SUPFAM" id="SSF54897">
    <property type="entry name" value="Protease propeptides/inhibitors"/>
    <property type="match status" value="1"/>
</dbReference>
<evidence type="ECO:0000256" key="3">
    <source>
        <dbReference type="ARBA" id="ARBA00022723"/>
    </source>
</evidence>
<gene>
    <name evidence="9" type="ordered locus">AMED_8435</name>
</gene>
<dbReference type="SMART" id="SM00944">
    <property type="entry name" value="Pro-kuma_activ"/>
    <property type="match status" value="1"/>
</dbReference>
<dbReference type="PROSITE" id="PS51695">
    <property type="entry name" value="SEDOLISIN"/>
    <property type="match status" value="1"/>
</dbReference>
<keyword evidence="6" id="KW-0106">Calcium</keyword>
<keyword evidence="4" id="KW-0378">Hydrolase</keyword>